<organism evidence="14 15">
    <name type="scientific">Bradyrhizobium ontarionense</name>
    <dbReference type="NCBI Taxonomy" id="2898149"/>
    <lineage>
        <taxon>Bacteria</taxon>
        <taxon>Pseudomonadati</taxon>
        <taxon>Pseudomonadota</taxon>
        <taxon>Alphaproteobacteria</taxon>
        <taxon>Hyphomicrobiales</taxon>
        <taxon>Nitrobacteraceae</taxon>
        <taxon>Bradyrhizobium</taxon>
    </lineage>
</organism>
<feature type="transmembrane region" description="Helical" evidence="13">
    <location>
        <begin position="82"/>
        <end position="107"/>
    </location>
</feature>
<evidence type="ECO:0000256" key="11">
    <source>
        <dbReference type="ARBA" id="ARBA00023225"/>
    </source>
</evidence>
<name>A0ABY3RBV8_9BRAD</name>
<sequence>MADEGDSEDKTEDPTQKRLDQALERGDVVKSQELNTWFVIAAATLVMSTFSSSIGTAVLVPLRNLIANSWMIHTDGAGLMALARSLSFVVIAAIGVPILMVMLAAIAGNMMQHRLVWSGEPLKPSLSKISPLSGAKRLFGKQAAVNFAKGIFKLVLLGTVMVMILWPERLRLESLLHLEVGELLGVTMSLTKHLMGSVVALLALVAIGDYLFQYRQWYERQKMSVQEMKEEFKQSEGDPHIKGRIRQLRQQRMKKRMMAAVPKASVIITNPTHYSVALSYERGMAAPVCVAKGVDNIAFKIREVAKAHDIPIVENVPLARALYATVEIDEEIPVEHYHAVAEIIGYVMGLRRNLSGRPQ</sequence>
<evidence type="ECO:0000313" key="15">
    <source>
        <dbReference type="Proteomes" id="UP001431010"/>
    </source>
</evidence>
<keyword evidence="5 13" id="KW-1003">Cell membrane</keyword>
<keyword evidence="15" id="KW-1185">Reference proteome</keyword>
<comment type="subcellular location">
    <subcellularLocation>
        <location evidence="1">Cell membrane</location>
        <topology evidence="1">Multi-pass membrane protein</topology>
    </subcellularLocation>
</comment>
<keyword evidence="9 13" id="KW-1133">Transmembrane helix</keyword>
<comment type="similarity">
    <text evidence="2 13">Belongs to the type III secretion exporter family.</text>
</comment>
<dbReference type="Proteomes" id="UP001431010">
    <property type="component" value="Chromosome"/>
</dbReference>
<dbReference type="NCBIfam" id="TIGR00328">
    <property type="entry name" value="flhB"/>
    <property type="match status" value="1"/>
</dbReference>
<evidence type="ECO:0000256" key="7">
    <source>
        <dbReference type="ARBA" id="ARBA00022795"/>
    </source>
</evidence>
<dbReference type="InterPro" id="IPR006135">
    <property type="entry name" value="T3SS_substrate_exporter"/>
</dbReference>
<evidence type="ECO:0000256" key="6">
    <source>
        <dbReference type="ARBA" id="ARBA00022692"/>
    </source>
</evidence>
<keyword evidence="6 13" id="KW-0812">Transmembrane</keyword>
<dbReference type="PRINTS" id="PR00950">
    <property type="entry name" value="TYPE3IMSPROT"/>
</dbReference>
<proteinExistence type="inferred from homology"/>
<keyword evidence="14" id="KW-0966">Cell projection</keyword>
<dbReference type="InterPro" id="IPR029025">
    <property type="entry name" value="T3SS_substrate_exporter_C"/>
</dbReference>
<dbReference type="SUPFAM" id="SSF160544">
    <property type="entry name" value="EscU C-terminal domain-like"/>
    <property type="match status" value="1"/>
</dbReference>
<dbReference type="PANTHER" id="PTHR30531:SF12">
    <property type="entry name" value="FLAGELLAR BIOSYNTHETIC PROTEIN FLHB"/>
    <property type="match status" value="1"/>
</dbReference>
<evidence type="ECO:0000256" key="10">
    <source>
        <dbReference type="ARBA" id="ARBA00023136"/>
    </source>
</evidence>
<keyword evidence="11 13" id="KW-1006">Bacterial flagellum protein export</keyword>
<dbReference type="Gene3D" id="6.10.250.2080">
    <property type="match status" value="1"/>
</dbReference>
<evidence type="ECO:0000256" key="9">
    <source>
        <dbReference type="ARBA" id="ARBA00022989"/>
    </source>
</evidence>
<gene>
    <name evidence="13 14" type="primary">flhB</name>
    <name evidence="14" type="ORF">LQG66_36120</name>
</gene>
<keyword evidence="10 13" id="KW-0472">Membrane</keyword>
<dbReference type="Pfam" id="PF01312">
    <property type="entry name" value="Bac_export_2"/>
    <property type="match status" value="1"/>
</dbReference>
<feature type="transmembrane region" description="Helical" evidence="13">
    <location>
        <begin position="37"/>
        <end position="62"/>
    </location>
</feature>
<accession>A0ABY3RBV8</accession>
<evidence type="ECO:0000256" key="13">
    <source>
        <dbReference type="RuleBase" id="RU364091"/>
    </source>
</evidence>
<evidence type="ECO:0000256" key="4">
    <source>
        <dbReference type="ARBA" id="ARBA00022448"/>
    </source>
</evidence>
<evidence type="ECO:0000256" key="12">
    <source>
        <dbReference type="ARBA" id="ARBA00025078"/>
    </source>
</evidence>
<keyword evidence="4 13" id="KW-0813">Transport</keyword>
<keyword evidence="14" id="KW-0282">Flagellum</keyword>
<evidence type="ECO:0000256" key="2">
    <source>
        <dbReference type="ARBA" id="ARBA00010690"/>
    </source>
</evidence>
<protein>
    <recommendedName>
        <fullName evidence="3 13">Flagellar biosynthetic protein FlhB</fullName>
    </recommendedName>
</protein>
<dbReference type="Gene3D" id="3.40.1690.10">
    <property type="entry name" value="secretion proteins EscU"/>
    <property type="match status" value="1"/>
</dbReference>
<keyword evidence="8 13" id="KW-0653">Protein transport</keyword>
<feature type="transmembrane region" description="Helical" evidence="13">
    <location>
        <begin position="146"/>
        <end position="166"/>
    </location>
</feature>
<evidence type="ECO:0000256" key="1">
    <source>
        <dbReference type="ARBA" id="ARBA00004651"/>
    </source>
</evidence>
<evidence type="ECO:0000256" key="3">
    <source>
        <dbReference type="ARBA" id="ARBA00021622"/>
    </source>
</evidence>
<dbReference type="InterPro" id="IPR006136">
    <property type="entry name" value="FlhB"/>
</dbReference>
<keyword evidence="14" id="KW-0969">Cilium</keyword>
<keyword evidence="7 13" id="KW-1005">Bacterial flagellum biogenesis</keyword>
<comment type="function">
    <text evidence="12 13">Required for formation of the rod structure in the basal body of the flagellar apparatus. Together with FliI and FliH, may constitute the export apparatus of flagellin.</text>
</comment>
<evidence type="ECO:0000313" key="14">
    <source>
        <dbReference type="EMBL" id="UFZ04553.1"/>
    </source>
</evidence>
<evidence type="ECO:0000256" key="8">
    <source>
        <dbReference type="ARBA" id="ARBA00022927"/>
    </source>
</evidence>
<dbReference type="PANTHER" id="PTHR30531">
    <property type="entry name" value="FLAGELLAR BIOSYNTHETIC PROTEIN FLHB"/>
    <property type="match status" value="1"/>
</dbReference>
<dbReference type="EMBL" id="CP088156">
    <property type="protein sequence ID" value="UFZ04553.1"/>
    <property type="molecule type" value="Genomic_DNA"/>
</dbReference>
<feature type="transmembrane region" description="Helical" evidence="13">
    <location>
        <begin position="194"/>
        <end position="212"/>
    </location>
</feature>
<dbReference type="RefSeq" id="WP_231321314.1">
    <property type="nucleotide sequence ID" value="NZ_CP088156.1"/>
</dbReference>
<reference evidence="14" key="1">
    <citation type="journal article" date="2024" name="Antonie Van Leeuwenhoek">
        <title>Bradyrhizobium ontarionense sp. nov., a novel bacterial symbiont isolated from Aeschynomene indica (Indian jointvetch), harbours photosynthesis, nitrogen fixation and nitrous oxide (N2O) reductase genes.</title>
        <authorList>
            <person name="Bromfield E.S.P."/>
            <person name="Cloutier S."/>
        </authorList>
    </citation>
    <scope>NUCLEOTIDE SEQUENCE</scope>
    <source>
        <strain evidence="14">A19</strain>
    </source>
</reference>
<evidence type="ECO:0000256" key="5">
    <source>
        <dbReference type="ARBA" id="ARBA00022475"/>
    </source>
</evidence>